<sequence length="294" mass="31115">MIVTYNSADVLSGCLASLVEGSDGVELSAVVVADNASRDDSAQIAAREGADVVRLGRNAGYAAAINAGVASLDLAGLDAVYVLNPDCRLPPKSIATLIPALRRPGVGIAVPRMVNPDGSLQPSLRRMPTVGRAVIEAVIGGDRAGRIGRLGELITDPRAYEQAGPVAWATGAAMLISVPAIRAVGPWDESFLLYSEETEYALRAADLGWSLWYEPDALIEHIGGDSGVNPTLAALLLVNKVKLFRRRRGPLAGAAYYLAVLLGESVRAVAGRKVSQRSVVWLLRPSRRWTTLPT</sequence>
<dbReference type="PANTHER" id="PTHR43179">
    <property type="entry name" value="RHAMNOSYLTRANSFERASE WBBL"/>
    <property type="match status" value="1"/>
</dbReference>
<dbReference type="EMBL" id="FZOD01000121">
    <property type="protein sequence ID" value="SNT64520.1"/>
    <property type="molecule type" value="Genomic_DNA"/>
</dbReference>
<evidence type="ECO:0000259" key="1">
    <source>
        <dbReference type="Pfam" id="PF00535"/>
    </source>
</evidence>
<protein>
    <submittedName>
        <fullName evidence="2">Glycosyltransferase, GT2 family</fullName>
    </submittedName>
</protein>
<gene>
    <name evidence="2" type="ORF">SAMN05216276_11217</name>
</gene>
<name>A0A239PBR7_9ACTN</name>
<proteinExistence type="predicted"/>
<dbReference type="AlphaFoldDB" id="A0A239PBR7"/>
<dbReference type="GO" id="GO:0016740">
    <property type="term" value="F:transferase activity"/>
    <property type="evidence" value="ECO:0007669"/>
    <property type="project" value="UniProtKB-KW"/>
</dbReference>
<dbReference type="SUPFAM" id="SSF53448">
    <property type="entry name" value="Nucleotide-diphospho-sugar transferases"/>
    <property type="match status" value="1"/>
</dbReference>
<keyword evidence="2" id="KW-0808">Transferase</keyword>
<evidence type="ECO:0000313" key="2">
    <source>
        <dbReference type="EMBL" id="SNT64520.1"/>
    </source>
</evidence>
<evidence type="ECO:0000313" key="3">
    <source>
        <dbReference type="Proteomes" id="UP000198282"/>
    </source>
</evidence>
<feature type="domain" description="Glycosyltransferase 2-like" evidence="1">
    <location>
        <begin position="2"/>
        <end position="119"/>
    </location>
</feature>
<dbReference type="Pfam" id="PF00535">
    <property type="entry name" value="Glycos_transf_2"/>
    <property type="match status" value="1"/>
</dbReference>
<accession>A0A239PBR7</accession>
<dbReference type="Proteomes" id="UP000198282">
    <property type="component" value="Unassembled WGS sequence"/>
</dbReference>
<dbReference type="PANTHER" id="PTHR43179:SF7">
    <property type="entry name" value="RHAMNOSYLTRANSFERASE WBBL"/>
    <property type="match status" value="1"/>
</dbReference>
<reference evidence="2 3" key="1">
    <citation type="submission" date="2017-06" db="EMBL/GenBank/DDBJ databases">
        <authorList>
            <person name="Kim H.J."/>
            <person name="Triplett B.A."/>
        </authorList>
    </citation>
    <scope>NUCLEOTIDE SEQUENCE [LARGE SCALE GENOMIC DNA]</scope>
    <source>
        <strain evidence="2 3">CGMCC 4.2132</strain>
    </source>
</reference>
<organism evidence="2 3">
    <name type="scientific">Streptosporangium subroseum</name>
    <dbReference type="NCBI Taxonomy" id="106412"/>
    <lineage>
        <taxon>Bacteria</taxon>
        <taxon>Bacillati</taxon>
        <taxon>Actinomycetota</taxon>
        <taxon>Actinomycetes</taxon>
        <taxon>Streptosporangiales</taxon>
        <taxon>Streptosporangiaceae</taxon>
        <taxon>Streptosporangium</taxon>
    </lineage>
</organism>
<keyword evidence="3" id="KW-1185">Reference proteome</keyword>
<dbReference type="InterPro" id="IPR029044">
    <property type="entry name" value="Nucleotide-diphossugar_trans"/>
</dbReference>
<dbReference type="Gene3D" id="3.90.550.10">
    <property type="entry name" value="Spore Coat Polysaccharide Biosynthesis Protein SpsA, Chain A"/>
    <property type="match status" value="1"/>
</dbReference>
<dbReference type="InterPro" id="IPR001173">
    <property type="entry name" value="Glyco_trans_2-like"/>
</dbReference>